<dbReference type="InterPro" id="IPR012677">
    <property type="entry name" value="Nucleotide-bd_a/b_plait_sf"/>
</dbReference>
<dbReference type="Proteomes" id="UP000251960">
    <property type="component" value="Chromosome 1"/>
</dbReference>
<gene>
    <name evidence="3" type="primary">rbm8a_2</name>
    <name evidence="3" type="ORF">Zm00014a_018851</name>
</gene>
<protein>
    <submittedName>
        <fullName evidence="3">RNA-binding protein 8A</fullName>
    </submittedName>
</protein>
<keyword evidence="1" id="KW-0694">RNA-binding</keyword>
<dbReference type="GO" id="GO:0003723">
    <property type="term" value="F:RNA binding"/>
    <property type="evidence" value="ECO:0007669"/>
    <property type="project" value="UniProtKB-UniRule"/>
</dbReference>
<dbReference type="Gene3D" id="3.30.70.330">
    <property type="match status" value="1"/>
</dbReference>
<evidence type="ECO:0000313" key="3">
    <source>
        <dbReference type="EMBL" id="PWZ54026.1"/>
    </source>
</evidence>
<dbReference type="Pfam" id="PF00076">
    <property type="entry name" value="RRM_1"/>
    <property type="match status" value="1"/>
</dbReference>
<dbReference type="GO" id="GO:0005634">
    <property type="term" value="C:nucleus"/>
    <property type="evidence" value="ECO:0007669"/>
    <property type="project" value="InterPro"/>
</dbReference>
<evidence type="ECO:0000259" key="2">
    <source>
        <dbReference type="PROSITE" id="PS50102"/>
    </source>
</evidence>
<dbReference type="SUPFAM" id="SSF54928">
    <property type="entry name" value="RNA-binding domain, RBD"/>
    <property type="match status" value="1"/>
</dbReference>
<dbReference type="SMART" id="SM00360">
    <property type="entry name" value="RRM"/>
    <property type="match status" value="1"/>
</dbReference>
<dbReference type="InterPro" id="IPR035979">
    <property type="entry name" value="RBD_domain_sf"/>
</dbReference>
<dbReference type="PROSITE" id="PS50102">
    <property type="entry name" value="RRM"/>
    <property type="match status" value="1"/>
</dbReference>
<accession>A0A317Y735</accession>
<feature type="domain" description="RRM" evidence="2">
    <location>
        <begin position="36"/>
        <end position="114"/>
    </location>
</feature>
<evidence type="ECO:0000256" key="1">
    <source>
        <dbReference type="PROSITE-ProRule" id="PRU00176"/>
    </source>
</evidence>
<dbReference type="EMBL" id="NCVQ01000001">
    <property type="protein sequence ID" value="PWZ54026.1"/>
    <property type="molecule type" value="Genomic_DNA"/>
</dbReference>
<dbReference type="GO" id="GO:0006396">
    <property type="term" value="P:RNA processing"/>
    <property type="evidence" value="ECO:0007669"/>
    <property type="project" value="InterPro"/>
</dbReference>
<dbReference type="PANTHER" id="PTHR45894">
    <property type="entry name" value="RNA-BINDING PROTEIN 8A"/>
    <property type="match status" value="1"/>
</dbReference>
<dbReference type="PRINTS" id="PR01738">
    <property type="entry name" value="RNABINDINGM8"/>
</dbReference>
<organism evidence="3">
    <name type="scientific">Zea mays</name>
    <name type="common">Maize</name>
    <dbReference type="NCBI Taxonomy" id="4577"/>
    <lineage>
        <taxon>Eukaryota</taxon>
        <taxon>Viridiplantae</taxon>
        <taxon>Streptophyta</taxon>
        <taxon>Embryophyta</taxon>
        <taxon>Tracheophyta</taxon>
        <taxon>Spermatophyta</taxon>
        <taxon>Magnoliopsida</taxon>
        <taxon>Liliopsida</taxon>
        <taxon>Poales</taxon>
        <taxon>Poaceae</taxon>
        <taxon>PACMAD clade</taxon>
        <taxon>Panicoideae</taxon>
        <taxon>Andropogonodae</taxon>
        <taxon>Andropogoneae</taxon>
        <taxon>Tripsacinae</taxon>
        <taxon>Zea</taxon>
    </lineage>
</organism>
<dbReference type="GO" id="GO:0005737">
    <property type="term" value="C:cytoplasm"/>
    <property type="evidence" value="ECO:0007669"/>
    <property type="project" value="InterPro"/>
</dbReference>
<reference evidence="3" key="1">
    <citation type="journal article" date="2018" name="Nat. Genet.">
        <title>Extensive intraspecific gene order and gene structural variations between Mo17 and other maize genomes.</title>
        <authorList>
            <person name="Sun S."/>
            <person name="Zhou Y."/>
            <person name="Chen J."/>
            <person name="Shi J."/>
            <person name="Zhao H."/>
            <person name="Zhao H."/>
            <person name="Song W."/>
            <person name="Zhang M."/>
            <person name="Cui Y."/>
            <person name="Dong X."/>
            <person name="Liu H."/>
            <person name="Ma X."/>
            <person name="Jiao Y."/>
            <person name="Wang B."/>
            <person name="Wei X."/>
            <person name="Stein J.C."/>
            <person name="Glaubitz J.C."/>
            <person name="Lu F."/>
            <person name="Yu G."/>
            <person name="Liang C."/>
            <person name="Fengler K."/>
            <person name="Li B."/>
            <person name="Rafalski A."/>
            <person name="Schnable P.S."/>
            <person name="Ware D.H."/>
            <person name="Buckler E.S."/>
            <person name="Lai J."/>
        </authorList>
    </citation>
    <scope>NUCLEOTIDE SEQUENCE [LARGE SCALE GENOMIC DNA]</scope>
    <source>
        <tissue evidence="3">Seedling</tissue>
    </source>
</reference>
<dbReference type="InterPro" id="IPR008111">
    <property type="entry name" value="RNA-bd_8"/>
</dbReference>
<comment type="caution">
    <text evidence="3">The sequence shown here is derived from an EMBL/GenBank/DDBJ whole genome shotgun (WGS) entry which is preliminary data.</text>
</comment>
<sequence length="136" mass="15400">MGRAAEEEGDVEFADYDLDDEDAMEEDGRAAPIEGWAILVSGVKDDAEEDDLYNAFSDFGHVKDLHLNLERRTGYAKGYALIEYENFEEAQAAIRAMNGSQLFTKTINVDWAFSRGPIQNFKSARCMQFQYGDMFT</sequence>
<proteinExistence type="predicted"/>
<dbReference type="ExpressionAtlas" id="A0A317Y735">
    <property type="expression patterns" value="baseline and differential"/>
</dbReference>
<dbReference type="InterPro" id="IPR000504">
    <property type="entry name" value="RRM_dom"/>
</dbReference>
<dbReference type="AlphaFoldDB" id="A0A317Y735"/>
<name>A0A317Y735_MAIZE</name>